<dbReference type="InterPro" id="IPR036397">
    <property type="entry name" value="RNaseH_sf"/>
</dbReference>
<proteinExistence type="predicted"/>
<dbReference type="GO" id="GO:0004523">
    <property type="term" value="F:RNA-DNA hybrid ribonuclease activity"/>
    <property type="evidence" value="ECO:0007669"/>
    <property type="project" value="InterPro"/>
</dbReference>
<evidence type="ECO:0000313" key="3">
    <source>
        <dbReference type="Proteomes" id="UP001280121"/>
    </source>
</evidence>
<dbReference type="Gene3D" id="3.30.420.10">
    <property type="entry name" value="Ribonuclease H-like superfamily/Ribonuclease H"/>
    <property type="match status" value="1"/>
</dbReference>
<sequence>MGKIVDMIKFRVAIWFKNHRVVSEVDLSLLILDVGERCVDSTSIKTKKSMDWAPPFRHDMSFNVDGSARGDPGATGIGGVLRDYSGKVLCLFSYCVEISDATSAEILAIHKACQLVFDNQIFGNRNITIFSYSKSVVSWCNGEDFGNLRLVNFLYDIRQIIQSLKCLDIKFMPRGSNSFTDSLAKSGSSCSGDHLEWGVCS</sequence>
<evidence type="ECO:0000313" key="2">
    <source>
        <dbReference type="EMBL" id="KAK2641018.1"/>
    </source>
</evidence>
<dbReference type="CDD" id="cd06222">
    <property type="entry name" value="RNase_H_like"/>
    <property type="match status" value="1"/>
</dbReference>
<gene>
    <name evidence="2" type="ORF">Ddye_022781</name>
</gene>
<protein>
    <recommendedName>
        <fullName evidence="1">RNase H type-1 domain-containing protein</fullName>
    </recommendedName>
</protein>
<dbReference type="InterPro" id="IPR002156">
    <property type="entry name" value="RNaseH_domain"/>
</dbReference>
<evidence type="ECO:0000259" key="1">
    <source>
        <dbReference type="Pfam" id="PF13456"/>
    </source>
</evidence>
<keyword evidence="3" id="KW-1185">Reference proteome</keyword>
<accession>A0AAD9TSN4</accession>
<dbReference type="EMBL" id="JANJYI010000007">
    <property type="protein sequence ID" value="KAK2641018.1"/>
    <property type="molecule type" value="Genomic_DNA"/>
</dbReference>
<reference evidence="2" key="1">
    <citation type="journal article" date="2023" name="Plant J.">
        <title>Genome sequences and population genomics provide insights into the demographic history, inbreeding, and mutation load of two 'living fossil' tree species of Dipteronia.</title>
        <authorList>
            <person name="Feng Y."/>
            <person name="Comes H.P."/>
            <person name="Chen J."/>
            <person name="Zhu S."/>
            <person name="Lu R."/>
            <person name="Zhang X."/>
            <person name="Li P."/>
            <person name="Qiu J."/>
            <person name="Olsen K.M."/>
            <person name="Qiu Y."/>
        </authorList>
    </citation>
    <scope>NUCLEOTIDE SEQUENCE</scope>
    <source>
        <strain evidence="2">KIB01</strain>
    </source>
</reference>
<dbReference type="InterPro" id="IPR012337">
    <property type="entry name" value="RNaseH-like_sf"/>
</dbReference>
<name>A0AAD9TSN4_9ROSI</name>
<dbReference type="SUPFAM" id="SSF53098">
    <property type="entry name" value="Ribonuclease H-like"/>
    <property type="match status" value="1"/>
</dbReference>
<organism evidence="2 3">
    <name type="scientific">Dipteronia dyeriana</name>
    <dbReference type="NCBI Taxonomy" id="168575"/>
    <lineage>
        <taxon>Eukaryota</taxon>
        <taxon>Viridiplantae</taxon>
        <taxon>Streptophyta</taxon>
        <taxon>Embryophyta</taxon>
        <taxon>Tracheophyta</taxon>
        <taxon>Spermatophyta</taxon>
        <taxon>Magnoliopsida</taxon>
        <taxon>eudicotyledons</taxon>
        <taxon>Gunneridae</taxon>
        <taxon>Pentapetalae</taxon>
        <taxon>rosids</taxon>
        <taxon>malvids</taxon>
        <taxon>Sapindales</taxon>
        <taxon>Sapindaceae</taxon>
        <taxon>Hippocastanoideae</taxon>
        <taxon>Acereae</taxon>
        <taxon>Dipteronia</taxon>
    </lineage>
</organism>
<dbReference type="Proteomes" id="UP001280121">
    <property type="component" value="Unassembled WGS sequence"/>
</dbReference>
<comment type="caution">
    <text evidence="2">The sequence shown here is derived from an EMBL/GenBank/DDBJ whole genome shotgun (WGS) entry which is preliminary data.</text>
</comment>
<dbReference type="Pfam" id="PF13456">
    <property type="entry name" value="RVT_3"/>
    <property type="match status" value="1"/>
</dbReference>
<dbReference type="AlphaFoldDB" id="A0AAD9TSN4"/>
<dbReference type="PANTHER" id="PTHR47723">
    <property type="entry name" value="OS05G0353850 PROTEIN"/>
    <property type="match status" value="1"/>
</dbReference>
<dbReference type="PANTHER" id="PTHR47723:SF22">
    <property type="entry name" value="RNASE H TYPE-1 DOMAIN-CONTAINING PROTEIN"/>
    <property type="match status" value="1"/>
</dbReference>
<dbReference type="InterPro" id="IPR044730">
    <property type="entry name" value="RNase_H-like_dom_plant"/>
</dbReference>
<dbReference type="InterPro" id="IPR053151">
    <property type="entry name" value="RNase_H-like"/>
</dbReference>
<feature type="domain" description="RNase H type-1" evidence="1">
    <location>
        <begin position="63"/>
        <end position="186"/>
    </location>
</feature>
<dbReference type="GO" id="GO:0003676">
    <property type="term" value="F:nucleic acid binding"/>
    <property type="evidence" value="ECO:0007669"/>
    <property type="project" value="InterPro"/>
</dbReference>